<comment type="function">
    <text evidence="5">Binds to the 23S rRNA.</text>
</comment>
<accession>A0A7C4NRE8</accession>
<dbReference type="PANTHER" id="PTHR11721:SF3">
    <property type="entry name" value="LARGE RIBOSOMAL SUBUNIT PROTEIN UL15"/>
    <property type="match status" value="1"/>
</dbReference>
<keyword evidence="2 5" id="KW-0689">Ribosomal protein</keyword>
<dbReference type="GO" id="GO:0019843">
    <property type="term" value="F:rRNA binding"/>
    <property type="evidence" value="ECO:0007669"/>
    <property type="project" value="UniProtKB-UniRule"/>
</dbReference>
<keyword evidence="5" id="KW-0699">rRNA-binding</keyword>
<dbReference type="PROSITE" id="PS00475">
    <property type="entry name" value="RIBOSOMAL_L15"/>
    <property type="match status" value="1"/>
</dbReference>
<organism evidence="9">
    <name type="scientific">Staphylothermus marinus</name>
    <dbReference type="NCBI Taxonomy" id="2280"/>
    <lineage>
        <taxon>Archaea</taxon>
        <taxon>Thermoproteota</taxon>
        <taxon>Thermoprotei</taxon>
        <taxon>Desulfurococcales</taxon>
        <taxon>Desulfurococcaceae</taxon>
        <taxon>Staphylothermus</taxon>
    </lineage>
</organism>
<evidence type="ECO:0000256" key="5">
    <source>
        <dbReference type="HAMAP-Rule" id="MF_01341"/>
    </source>
</evidence>
<evidence type="ECO:0000259" key="7">
    <source>
        <dbReference type="Pfam" id="PF00828"/>
    </source>
</evidence>
<name>A0A7C4NRE8_STAMA</name>
<dbReference type="InterPro" id="IPR001196">
    <property type="entry name" value="Ribosomal_uL15_CS"/>
</dbReference>
<sequence>MVVRKRRKSRKLRGRTRTMGWGRVGQHRKSGSRGGFGAVGFHKHKWIWVKKYAPDWYGKHGFTPPKHSKELVKPINLEELESIVSKLMNEEKLSIENGKVIVNLKELGFNKVLGRGRISIPIKLIAPYVSERAREKIVEAGGEVVEPSS</sequence>
<gene>
    <name evidence="5" type="primary">rpl15</name>
    <name evidence="8" type="ORF">ENU09_01550</name>
    <name evidence="9" type="ORF">ENU20_01890</name>
</gene>
<dbReference type="GO" id="GO:0022625">
    <property type="term" value="C:cytosolic large ribosomal subunit"/>
    <property type="evidence" value="ECO:0007669"/>
    <property type="project" value="TreeGrafter"/>
</dbReference>
<evidence type="ECO:0000313" key="8">
    <source>
        <dbReference type="EMBL" id="HGQ59397.1"/>
    </source>
</evidence>
<dbReference type="InterPro" id="IPR021131">
    <property type="entry name" value="Ribosomal_uL15/eL18"/>
</dbReference>
<comment type="subunit">
    <text evidence="5">Part of the 50S ribosomal subunit.</text>
</comment>
<protein>
    <recommendedName>
        <fullName evidence="4 5">Large ribosomal subunit protein uL15</fullName>
    </recommendedName>
</protein>
<feature type="domain" description="Large ribosomal subunit protein uL15/eL18" evidence="7">
    <location>
        <begin position="74"/>
        <end position="145"/>
    </location>
</feature>
<dbReference type="InterPro" id="IPR027386">
    <property type="entry name" value="Rbsml_uL15_N"/>
</dbReference>
<reference evidence="9" key="1">
    <citation type="journal article" date="2020" name="mSystems">
        <title>Genome- and Community-Level Interaction Insights into Carbon Utilization and Element Cycling Functions of Hydrothermarchaeota in Hydrothermal Sediment.</title>
        <authorList>
            <person name="Zhou Z."/>
            <person name="Liu Y."/>
            <person name="Xu W."/>
            <person name="Pan J."/>
            <person name="Luo Z.H."/>
            <person name="Li M."/>
        </authorList>
    </citation>
    <scope>NUCLEOTIDE SEQUENCE [LARGE SCALE GENOMIC DNA]</scope>
    <source>
        <strain evidence="8">SpSt-638</strain>
        <strain evidence="9">SpSt-648</strain>
    </source>
</reference>
<evidence type="ECO:0000256" key="1">
    <source>
        <dbReference type="ARBA" id="ARBA00007320"/>
    </source>
</evidence>
<dbReference type="PANTHER" id="PTHR11721">
    <property type="entry name" value="60S RIBOSOMAL PROTEIN L27A"/>
    <property type="match status" value="1"/>
</dbReference>
<comment type="caution">
    <text evidence="9">The sequence shown here is derived from an EMBL/GenBank/DDBJ whole genome shotgun (WGS) entry which is preliminary data.</text>
</comment>
<dbReference type="InterPro" id="IPR030878">
    <property type="entry name" value="Ribosomal_uL15"/>
</dbReference>
<evidence type="ECO:0000256" key="3">
    <source>
        <dbReference type="ARBA" id="ARBA00023274"/>
    </source>
</evidence>
<dbReference type="AlphaFoldDB" id="A0A7C4NRE8"/>
<keyword evidence="5" id="KW-0694">RNA-binding</keyword>
<evidence type="ECO:0000256" key="4">
    <source>
        <dbReference type="ARBA" id="ARBA00035200"/>
    </source>
</evidence>
<dbReference type="Pfam" id="PF00828">
    <property type="entry name" value="Ribosomal_L27A"/>
    <property type="match status" value="1"/>
</dbReference>
<evidence type="ECO:0000313" key="9">
    <source>
        <dbReference type="EMBL" id="HGQ73812.1"/>
    </source>
</evidence>
<dbReference type="EMBL" id="DTBP01000014">
    <property type="protein sequence ID" value="HGQ73812.1"/>
    <property type="molecule type" value="Genomic_DNA"/>
</dbReference>
<evidence type="ECO:0000256" key="2">
    <source>
        <dbReference type="ARBA" id="ARBA00022980"/>
    </source>
</evidence>
<dbReference type="EMBL" id="DTBE01000046">
    <property type="protein sequence ID" value="HGQ59397.1"/>
    <property type="molecule type" value="Genomic_DNA"/>
</dbReference>
<proteinExistence type="inferred from homology"/>
<dbReference type="Gene3D" id="4.10.990.10">
    <property type="match status" value="1"/>
</dbReference>
<comment type="similarity">
    <text evidence="1 5 6">Belongs to the universal ribosomal protein uL15 family.</text>
</comment>
<keyword evidence="3 5" id="KW-0687">Ribonucleoprotein</keyword>
<dbReference type="GO" id="GO:0003735">
    <property type="term" value="F:structural constituent of ribosome"/>
    <property type="evidence" value="ECO:0007669"/>
    <property type="project" value="InterPro"/>
</dbReference>
<dbReference type="GO" id="GO:0006412">
    <property type="term" value="P:translation"/>
    <property type="evidence" value="ECO:0007669"/>
    <property type="project" value="UniProtKB-UniRule"/>
</dbReference>
<dbReference type="Gene3D" id="3.100.10.10">
    <property type="match status" value="1"/>
</dbReference>
<dbReference type="InterPro" id="IPR036227">
    <property type="entry name" value="Ribosomal_uL15/eL18_sf"/>
</dbReference>
<dbReference type="SUPFAM" id="SSF52080">
    <property type="entry name" value="Ribosomal proteins L15p and L18e"/>
    <property type="match status" value="1"/>
</dbReference>
<dbReference type="HAMAP" id="MF_01341">
    <property type="entry name" value="Ribosomal_uL15"/>
    <property type="match status" value="1"/>
</dbReference>
<evidence type="ECO:0000256" key="6">
    <source>
        <dbReference type="RuleBase" id="RU003888"/>
    </source>
</evidence>